<organism evidence="9 10">
    <name type="scientific">Lacticaseibacillus brantae DSM 23927</name>
    <dbReference type="NCBI Taxonomy" id="1423727"/>
    <lineage>
        <taxon>Bacteria</taxon>
        <taxon>Bacillati</taxon>
        <taxon>Bacillota</taxon>
        <taxon>Bacilli</taxon>
        <taxon>Lactobacillales</taxon>
        <taxon>Lactobacillaceae</taxon>
        <taxon>Lacticaseibacillus</taxon>
    </lineage>
</organism>
<comment type="subcellular location">
    <subcellularLocation>
        <location evidence="1">Cell membrane</location>
        <topology evidence="1">Multi-pass membrane protein</topology>
    </subcellularLocation>
</comment>
<evidence type="ECO:0000256" key="2">
    <source>
        <dbReference type="ARBA" id="ARBA00022448"/>
    </source>
</evidence>
<dbReference type="EMBL" id="AYZQ01000003">
    <property type="protein sequence ID" value="KRM71602.1"/>
    <property type="molecule type" value="Genomic_DNA"/>
</dbReference>
<dbReference type="GO" id="GO:0055085">
    <property type="term" value="P:transmembrane transport"/>
    <property type="evidence" value="ECO:0007669"/>
    <property type="project" value="InterPro"/>
</dbReference>
<name>A0A0R2AYJ1_9LACO</name>
<keyword evidence="5 7" id="KW-1133">Transmembrane helix</keyword>
<dbReference type="PANTHER" id="PTHR43302:SF5">
    <property type="entry name" value="TRANSPORTER ARSB-RELATED"/>
    <property type="match status" value="1"/>
</dbReference>
<dbReference type="Proteomes" id="UP000051672">
    <property type="component" value="Unassembled WGS sequence"/>
</dbReference>
<feature type="transmembrane region" description="Helical" evidence="7">
    <location>
        <begin position="263"/>
        <end position="287"/>
    </location>
</feature>
<feature type="transmembrane region" description="Helical" evidence="7">
    <location>
        <begin position="293"/>
        <end position="316"/>
    </location>
</feature>
<feature type="transmembrane region" description="Helical" evidence="7">
    <location>
        <begin position="228"/>
        <end position="251"/>
    </location>
</feature>
<evidence type="ECO:0000313" key="9">
    <source>
        <dbReference type="EMBL" id="KRM71602.1"/>
    </source>
</evidence>
<evidence type="ECO:0000259" key="8">
    <source>
        <dbReference type="Pfam" id="PF03600"/>
    </source>
</evidence>
<dbReference type="AlphaFoldDB" id="A0A0R2AYJ1"/>
<dbReference type="PATRIC" id="fig|1423727.3.peg.1278"/>
<evidence type="ECO:0000256" key="7">
    <source>
        <dbReference type="SAM" id="Phobius"/>
    </source>
</evidence>
<sequence length="357" mass="39714">MLQITVVIMLASLFFARPRLADINFSTLWSLLAMMTVIQIFEYLHLLDYWAYRLTSGAKNARQLTRRFLVLAVVSGMFLTNDVTVLTLLPLYLRISKKYTLPEIVPVTLIGMAANFGSAFTPFGNPHNIFILLHYKIDPGTFFTWSIPLLVLDIVVLYLFSFFVKSQPVPQVPFHDIKIMMRPTLVTIAVALVIFAGVLGFLPTWVGAICAILLALALHPRILLHVDYALILTFTGFFIIVSNISQVSGIVNALGRLENTPTSVYLSSIISSQFISNVPSTVLLAKFTHHAAALFYGSNIGGLGSMVGSMANLLVIKQYNQFGNHQRRRFVIGFTGLNFLGLLILGTLGWLLTLHIY</sequence>
<comment type="caution">
    <text evidence="9">The sequence shown here is derived from an EMBL/GenBank/DDBJ whole genome shotgun (WGS) entry which is preliminary data.</text>
</comment>
<feature type="transmembrane region" description="Helical" evidence="7">
    <location>
        <begin position="68"/>
        <end position="93"/>
    </location>
</feature>
<feature type="domain" description="Citrate transporter-like" evidence="8">
    <location>
        <begin position="6"/>
        <end position="292"/>
    </location>
</feature>
<feature type="transmembrane region" description="Helical" evidence="7">
    <location>
        <begin position="31"/>
        <end position="47"/>
    </location>
</feature>
<reference evidence="9 10" key="1">
    <citation type="journal article" date="2015" name="Genome Announc.">
        <title>Expanding the biotechnology potential of lactobacilli through comparative genomics of 213 strains and associated genera.</title>
        <authorList>
            <person name="Sun Z."/>
            <person name="Harris H.M."/>
            <person name="McCann A."/>
            <person name="Guo C."/>
            <person name="Argimon S."/>
            <person name="Zhang W."/>
            <person name="Yang X."/>
            <person name="Jeffery I.B."/>
            <person name="Cooney J.C."/>
            <person name="Kagawa T.F."/>
            <person name="Liu W."/>
            <person name="Song Y."/>
            <person name="Salvetti E."/>
            <person name="Wrobel A."/>
            <person name="Rasinkangas P."/>
            <person name="Parkhill J."/>
            <person name="Rea M.C."/>
            <person name="O'Sullivan O."/>
            <person name="Ritari J."/>
            <person name="Douillard F.P."/>
            <person name="Paul Ross R."/>
            <person name="Yang R."/>
            <person name="Briner A.E."/>
            <person name="Felis G.E."/>
            <person name="de Vos W.M."/>
            <person name="Barrangou R."/>
            <person name="Klaenhammer T.R."/>
            <person name="Caufield P.W."/>
            <person name="Cui Y."/>
            <person name="Zhang H."/>
            <person name="O'Toole P.W."/>
        </authorList>
    </citation>
    <scope>NUCLEOTIDE SEQUENCE [LARGE SCALE GENOMIC DNA]</scope>
    <source>
        <strain evidence="9 10">DSM 23927</strain>
    </source>
</reference>
<accession>A0A0R2AYJ1</accession>
<dbReference type="STRING" id="1423727.FC34_GL001257"/>
<dbReference type="InterPro" id="IPR004680">
    <property type="entry name" value="Cit_transptr-like_dom"/>
</dbReference>
<dbReference type="Pfam" id="PF03600">
    <property type="entry name" value="CitMHS"/>
    <property type="match status" value="1"/>
</dbReference>
<feature type="transmembrane region" description="Helical" evidence="7">
    <location>
        <begin position="337"/>
        <end position="356"/>
    </location>
</feature>
<evidence type="ECO:0000313" key="10">
    <source>
        <dbReference type="Proteomes" id="UP000051672"/>
    </source>
</evidence>
<keyword evidence="6 7" id="KW-0472">Membrane</keyword>
<proteinExistence type="predicted"/>
<evidence type="ECO:0000256" key="3">
    <source>
        <dbReference type="ARBA" id="ARBA00022475"/>
    </source>
</evidence>
<evidence type="ECO:0000256" key="1">
    <source>
        <dbReference type="ARBA" id="ARBA00004651"/>
    </source>
</evidence>
<feature type="transmembrane region" description="Helical" evidence="7">
    <location>
        <begin position="185"/>
        <end position="216"/>
    </location>
</feature>
<keyword evidence="3" id="KW-1003">Cell membrane</keyword>
<keyword evidence="2" id="KW-0813">Transport</keyword>
<keyword evidence="4 7" id="KW-0812">Transmembrane</keyword>
<protein>
    <submittedName>
        <fullName evidence="9">Di-and tricarboxylate transporter</fullName>
    </submittedName>
</protein>
<evidence type="ECO:0000256" key="6">
    <source>
        <dbReference type="ARBA" id="ARBA00023136"/>
    </source>
</evidence>
<dbReference type="GO" id="GO:0005886">
    <property type="term" value="C:plasma membrane"/>
    <property type="evidence" value="ECO:0007669"/>
    <property type="project" value="UniProtKB-SubCell"/>
</dbReference>
<feature type="transmembrane region" description="Helical" evidence="7">
    <location>
        <begin position="142"/>
        <end position="164"/>
    </location>
</feature>
<evidence type="ECO:0000256" key="5">
    <source>
        <dbReference type="ARBA" id="ARBA00022989"/>
    </source>
</evidence>
<keyword evidence="10" id="KW-1185">Reference proteome</keyword>
<gene>
    <name evidence="9" type="ORF">FC34_GL001257</name>
</gene>
<dbReference type="PANTHER" id="PTHR43302">
    <property type="entry name" value="TRANSPORTER ARSB-RELATED"/>
    <property type="match status" value="1"/>
</dbReference>
<evidence type="ECO:0000256" key="4">
    <source>
        <dbReference type="ARBA" id="ARBA00022692"/>
    </source>
</evidence>